<reference evidence="4 5" key="1">
    <citation type="submission" date="2016-11" db="EMBL/GenBank/DDBJ databases">
        <authorList>
            <person name="Jaros S."/>
            <person name="Januszkiewicz K."/>
            <person name="Wedrychowicz H."/>
        </authorList>
    </citation>
    <scope>NUCLEOTIDE SEQUENCE [LARGE SCALE GENOMIC DNA]</scope>
    <source>
        <strain evidence="4 5">DSM 5091</strain>
    </source>
</reference>
<feature type="transmembrane region" description="Helical" evidence="3">
    <location>
        <begin position="926"/>
        <end position="945"/>
    </location>
</feature>
<dbReference type="GO" id="GO:0015562">
    <property type="term" value="F:efflux transmembrane transporter activity"/>
    <property type="evidence" value="ECO:0007669"/>
    <property type="project" value="InterPro"/>
</dbReference>
<dbReference type="Gene3D" id="3.30.2090.10">
    <property type="entry name" value="Multidrug efflux transporter AcrB TolC docking domain, DN and DC subdomains"/>
    <property type="match status" value="2"/>
</dbReference>
<feature type="transmembrane region" description="Helical" evidence="3">
    <location>
        <begin position="433"/>
        <end position="454"/>
    </location>
</feature>
<gene>
    <name evidence="4" type="ORF">SAMN02745165_03699</name>
</gene>
<keyword evidence="3" id="KW-1133">Transmembrane helix</keyword>
<sequence length="1488" mass="162156">MSLPEFSLKNPYAIIALALIIISLGSFAFWRVPTDLFPDTVPPQVVIVTAQQGAAARDVTNNITKIIEKELGSLSGIKRIVSTSRDEVSSINVEFVYAKPIGEAVIDVQNAISRVRGNLPQDIAEPRLYRITDATRPLVTLSLSPEPDSLKSLADIRLLAENDLKDRLLSIPGVGDVQVFGGYRHEVEVRVDRDALAAHGLTLDDVIRLLALQNVSAPGGTVYTAGKEHLLRISGEFKQMDSLGDLPLKTSVGGRVYLRNIASVELGTADRRSIYHGNGINAVAINVLRPEKGQTVAAINNLKQALPGIQKSYPDIHFDMTDDQQPLINLNVSGMRSSLWQAVVLTVLVILAFLSNLRAASVVSVAIPLSFLSAMVVLWFSPYTLNMVTLSGLIVAVGMVVDASVVVLENIYRHHATTASLSNRDAAVLGARQVAAPITAGMLTTVVVLIPVLFAGGYTGRIMQPLNIMIISTLVASLLISLTVIPIMASRLLGKAQQSRKFFALLAKPMMVTLDLVTRFYLGWVKTALNHRFLFLGITVIFLIFTMRVVKPLLGGEQMPPMDTGIAIIEFDTSSSLPPQQAEAVLNRVEDLLQRTPEVESISAVVGSEIDAISFSGGGGTAQAGKITVHLSPRTERSRSIWQIEEDWRQQLPLIEGLRTFRVSEYGATPVATTKAPFNIVLSGPDTQVLDRLADKVLQRLRGTPGLLDLRRTWYQDKVEQQVAVEPELARLYATSPASVATVLRTAVQGRVASTMSLENFLDIPIRVRYQADQVRNISQLKQISVPTTYGPVPLSNLASLEELRDQPFLTRENLTSTIDITAGNQVLTIAEVTQQAQQRLKDLQLPAGYTLQIAGTLRDMNESGQELGQALLIGLVLLFILLLALFRSFLHPFTIMLSIPLAAAGGMWGLLAFNKPFCMPALMGIILLGGTIVNNAILMLDFILEARRCGTAKDEAILQSVQLRLRPILMTAVSTVVGFSPLIFEMAVGLERMSPLGIAAASGLLFGTVVTLVIIPVIYSTLDSLTERVATLLNKGKRIPVSMGLLLIFTLFSGNQVRAMQLPAQLSFEKAVGIALQNNPGLVQAQAQTALHEGGIRVAAAPGKLQVNLESGISSSKESHAVVPGLAPASQIFDRQLFQTTLSARVLLTDFGRTHAAVEAATSTKKASLLQEQRHKQEIIFAVAREYLSILALDDLLKAAEASRESLYALEQKTELLISQGRVPNIDRLKIKLQLAEVENTLVDYHGIKRKRRAVLAGLLGLEQQLPPLLPITEETELLASSLSENVSDDTNWRADVVALEKELQTSQYRVKEARLRYRPEIELWGVAGIYGADDPVDSTMQTADEKWEDDVTVGIRLKIPLLDGHSRNGKLIQAKANQNIMKQQLKRKRIAVLEETEIAHSDLESARAKLEVARRMAVQAQEAQRIEQLKYEVGKGTITNVLDSEADFLKTQSLTAEAKATVGIARLALSLARGLLGLGSEVTDVK</sequence>
<dbReference type="PRINTS" id="PR00702">
    <property type="entry name" value="ACRIFLAVINRP"/>
</dbReference>
<feature type="transmembrane region" description="Helical" evidence="3">
    <location>
        <begin position="1040"/>
        <end position="1058"/>
    </location>
</feature>
<feature type="transmembrane region" description="Helical" evidence="3">
    <location>
        <begin position="466"/>
        <end position="490"/>
    </location>
</feature>
<accession>A0A1M6NT39</accession>
<dbReference type="Gene3D" id="3.30.70.1440">
    <property type="entry name" value="Multidrug efflux transporter AcrB pore domain"/>
    <property type="match status" value="1"/>
</dbReference>
<proteinExistence type="inferred from homology"/>
<feature type="transmembrane region" description="Helical" evidence="3">
    <location>
        <begin position="12"/>
        <end position="30"/>
    </location>
</feature>
<feature type="transmembrane region" description="Helical" evidence="3">
    <location>
        <begin position="533"/>
        <end position="550"/>
    </location>
</feature>
<dbReference type="PANTHER" id="PTHR32063">
    <property type="match status" value="1"/>
</dbReference>
<dbReference type="InterPro" id="IPR001036">
    <property type="entry name" value="Acrflvin-R"/>
</dbReference>
<dbReference type="RefSeq" id="WP_072910194.1">
    <property type="nucleotide sequence ID" value="NZ_FQZT01000033.1"/>
</dbReference>
<dbReference type="InterPro" id="IPR027463">
    <property type="entry name" value="AcrB_DN_DC_subdom"/>
</dbReference>
<feature type="transmembrane region" description="Helical" evidence="3">
    <location>
        <begin position="997"/>
        <end position="1020"/>
    </location>
</feature>
<feature type="transmembrane region" description="Helical" evidence="3">
    <location>
        <begin position="868"/>
        <end position="887"/>
    </location>
</feature>
<keyword evidence="3" id="KW-0812">Transmembrane</keyword>
<dbReference type="Gene3D" id="3.30.70.1320">
    <property type="entry name" value="Multidrug efflux transporter AcrB pore domain like"/>
    <property type="match status" value="1"/>
</dbReference>
<dbReference type="Gene3D" id="1.20.1600.10">
    <property type="entry name" value="Outer membrane efflux proteins (OEP)"/>
    <property type="match status" value="1"/>
</dbReference>
<feature type="transmembrane region" description="Helical" evidence="3">
    <location>
        <begin position="387"/>
        <end position="412"/>
    </location>
</feature>
<dbReference type="SUPFAM" id="SSF82693">
    <property type="entry name" value="Multidrug efflux transporter AcrB pore domain, PN1, PN2, PC1 and PC2 subdomains"/>
    <property type="match status" value="3"/>
</dbReference>
<evidence type="ECO:0000256" key="1">
    <source>
        <dbReference type="ARBA" id="ARBA00007613"/>
    </source>
</evidence>
<organism evidence="4 5">
    <name type="scientific">Malonomonas rubra DSM 5091</name>
    <dbReference type="NCBI Taxonomy" id="1122189"/>
    <lineage>
        <taxon>Bacteria</taxon>
        <taxon>Pseudomonadati</taxon>
        <taxon>Thermodesulfobacteriota</taxon>
        <taxon>Desulfuromonadia</taxon>
        <taxon>Desulfuromonadales</taxon>
        <taxon>Geopsychrobacteraceae</taxon>
        <taxon>Malonomonas</taxon>
    </lineage>
</organism>
<name>A0A1M6NT39_MALRU</name>
<dbReference type="GO" id="GO:0005886">
    <property type="term" value="C:plasma membrane"/>
    <property type="evidence" value="ECO:0007669"/>
    <property type="project" value="TreeGrafter"/>
</dbReference>
<feature type="transmembrane region" description="Helical" evidence="3">
    <location>
        <begin position="362"/>
        <end position="381"/>
    </location>
</feature>
<dbReference type="SUPFAM" id="SSF56954">
    <property type="entry name" value="Outer membrane efflux proteins (OEP)"/>
    <property type="match status" value="1"/>
</dbReference>
<dbReference type="Pfam" id="PF00873">
    <property type="entry name" value="ACR_tran"/>
    <property type="match status" value="1"/>
</dbReference>
<dbReference type="SUPFAM" id="SSF82714">
    <property type="entry name" value="Multidrug efflux transporter AcrB TolC docking domain, DN and DC subdomains"/>
    <property type="match status" value="2"/>
</dbReference>
<dbReference type="SUPFAM" id="SSF82866">
    <property type="entry name" value="Multidrug efflux transporter AcrB transmembrane domain"/>
    <property type="match status" value="2"/>
</dbReference>
<dbReference type="STRING" id="1122189.SAMN02745165_03699"/>
<keyword evidence="2" id="KW-0175">Coiled coil</keyword>
<dbReference type="Gene3D" id="3.30.70.1430">
    <property type="entry name" value="Multidrug efflux transporter AcrB pore domain"/>
    <property type="match status" value="2"/>
</dbReference>
<keyword evidence="5" id="KW-1185">Reference proteome</keyword>
<comment type="similarity">
    <text evidence="1">Belongs to the outer membrane factor (OMF) (TC 1.B.17) family.</text>
</comment>
<dbReference type="EMBL" id="FQZT01000033">
    <property type="protein sequence ID" value="SHJ98891.1"/>
    <property type="molecule type" value="Genomic_DNA"/>
</dbReference>
<feature type="transmembrane region" description="Helical" evidence="3">
    <location>
        <begin position="893"/>
        <end position="914"/>
    </location>
</feature>
<dbReference type="PANTHER" id="PTHR32063:SF0">
    <property type="entry name" value="SWARMING MOTILITY PROTEIN SWRC"/>
    <property type="match status" value="1"/>
</dbReference>
<feature type="transmembrane region" description="Helical" evidence="3">
    <location>
        <begin position="965"/>
        <end position="985"/>
    </location>
</feature>
<dbReference type="Pfam" id="PF02321">
    <property type="entry name" value="OEP"/>
    <property type="match status" value="2"/>
</dbReference>
<dbReference type="OrthoDB" id="9807612at2"/>
<dbReference type="Proteomes" id="UP000184171">
    <property type="component" value="Unassembled WGS sequence"/>
</dbReference>
<feature type="coiled-coil region" evidence="2">
    <location>
        <begin position="1395"/>
        <end position="1425"/>
    </location>
</feature>
<evidence type="ECO:0000256" key="3">
    <source>
        <dbReference type="SAM" id="Phobius"/>
    </source>
</evidence>
<evidence type="ECO:0000313" key="5">
    <source>
        <dbReference type="Proteomes" id="UP000184171"/>
    </source>
</evidence>
<evidence type="ECO:0000256" key="2">
    <source>
        <dbReference type="SAM" id="Coils"/>
    </source>
</evidence>
<dbReference type="Gene3D" id="1.20.1640.10">
    <property type="entry name" value="Multidrug efflux transporter AcrB transmembrane domain"/>
    <property type="match status" value="2"/>
</dbReference>
<evidence type="ECO:0000313" key="4">
    <source>
        <dbReference type="EMBL" id="SHJ98891.1"/>
    </source>
</evidence>
<dbReference type="InterPro" id="IPR003423">
    <property type="entry name" value="OMP_efflux"/>
</dbReference>
<protein>
    <submittedName>
        <fullName evidence="4">Multidrug efflux pump subunit AcrB</fullName>
    </submittedName>
</protein>
<dbReference type="GO" id="GO:0042910">
    <property type="term" value="F:xenobiotic transmembrane transporter activity"/>
    <property type="evidence" value="ECO:0007669"/>
    <property type="project" value="TreeGrafter"/>
</dbReference>
<keyword evidence="3" id="KW-0472">Membrane</keyword>
<feature type="transmembrane region" description="Helical" evidence="3">
    <location>
        <begin position="338"/>
        <end position="355"/>
    </location>
</feature>